<gene>
    <name evidence="2" type="ORF">T4E_3898</name>
</gene>
<feature type="compositionally biased region" description="Basic and acidic residues" evidence="1">
    <location>
        <begin position="153"/>
        <end position="162"/>
    </location>
</feature>
<name>A0A0V0XFA1_TRIPS</name>
<feature type="region of interest" description="Disordered" evidence="1">
    <location>
        <begin position="132"/>
        <end position="164"/>
    </location>
</feature>
<proteinExistence type="predicted"/>
<evidence type="ECO:0000313" key="3">
    <source>
        <dbReference type="Proteomes" id="UP000054815"/>
    </source>
</evidence>
<accession>A0A0V0XFA1</accession>
<evidence type="ECO:0000256" key="1">
    <source>
        <dbReference type="SAM" id="MobiDB-lite"/>
    </source>
</evidence>
<evidence type="ECO:0000313" key="2">
    <source>
        <dbReference type="EMBL" id="KRX86690.1"/>
    </source>
</evidence>
<sequence>LHLDGWRKCVLVTYHEFAFNGKFNQNQKHHAEYHAKKLLRADRLTSGSDLILIAILLQRSIRYCSELVQWARVNIKSFFCPQFFNQQRSERRATAVRLGLCFICLCEGQTSQRCMMKQQGWRSHHLFTKMAQNRRTSQPNASNNPTTFPGKKTRSEPSKETTPRVLLANSNSVPYSVRNRFWCKRTTTNVQLPVRQHC</sequence>
<feature type="non-terminal residue" evidence="2">
    <location>
        <position position="1"/>
    </location>
</feature>
<reference evidence="2 3" key="1">
    <citation type="submission" date="2015-01" db="EMBL/GenBank/DDBJ databases">
        <title>Evolution of Trichinella species and genotypes.</title>
        <authorList>
            <person name="Korhonen P.K."/>
            <person name="Edoardo P."/>
            <person name="Giuseppe L.R."/>
            <person name="Gasser R.B."/>
        </authorList>
    </citation>
    <scope>NUCLEOTIDE SEQUENCE [LARGE SCALE GENOMIC DNA]</scope>
    <source>
        <strain evidence="2">ISS141</strain>
    </source>
</reference>
<dbReference type="AlphaFoldDB" id="A0A0V0XFA1"/>
<dbReference type="Proteomes" id="UP000054815">
    <property type="component" value="Unassembled WGS sequence"/>
</dbReference>
<feature type="compositionally biased region" description="Polar residues" evidence="1">
    <location>
        <begin position="132"/>
        <end position="147"/>
    </location>
</feature>
<dbReference type="STRING" id="6337.A0A0V0XFA1"/>
<dbReference type="EMBL" id="JYDU01000346">
    <property type="protein sequence ID" value="KRX86690.1"/>
    <property type="molecule type" value="Genomic_DNA"/>
</dbReference>
<comment type="caution">
    <text evidence="2">The sequence shown here is derived from an EMBL/GenBank/DDBJ whole genome shotgun (WGS) entry which is preliminary data.</text>
</comment>
<organism evidence="2 3">
    <name type="scientific">Trichinella pseudospiralis</name>
    <name type="common">Parasitic roundworm</name>
    <dbReference type="NCBI Taxonomy" id="6337"/>
    <lineage>
        <taxon>Eukaryota</taxon>
        <taxon>Metazoa</taxon>
        <taxon>Ecdysozoa</taxon>
        <taxon>Nematoda</taxon>
        <taxon>Enoplea</taxon>
        <taxon>Dorylaimia</taxon>
        <taxon>Trichinellida</taxon>
        <taxon>Trichinellidae</taxon>
        <taxon>Trichinella</taxon>
    </lineage>
</organism>
<protein>
    <submittedName>
        <fullName evidence="2">Uncharacterized protein</fullName>
    </submittedName>
</protein>